<evidence type="ECO:0000313" key="1">
    <source>
        <dbReference type="EMBL" id="JAH63248.1"/>
    </source>
</evidence>
<protein>
    <submittedName>
        <fullName evidence="1">Uncharacterized protein</fullName>
    </submittedName>
</protein>
<dbReference type="EMBL" id="GBXM01045329">
    <property type="protein sequence ID" value="JAH63248.1"/>
    <property type="molecule type" value="Transcribed_RNA"/>
</dbReference>
<dbReference type="AlphaFoldDB" id="A0A0E9UEA7"/>
<name>A0A0E9UEA7_ANGAN</name>
<proteinExistence type="predicted"/>
<organism evidence="1">
    <name type="scientific">Anguilla anguilla</name>
    <name type="common">European freshwater eel</name>
    <name type="synonym">Muraena anguilla</name>
    <dbReference type="NCBI Taxonomy" id="7936"/>
    <lineage>
        <taxon>Eukaryota</taxon>
        <taxon>Metazoa</taxon>
        <taxon>Chordata</taxon>
        <taxon>Craniata</taxon>
        <taxon>Vertebrata</taxon>
        <taxon>Euteleostomi</taxon>
        <taxon>Actinopterygii</taxon>
        <taxon>Neopterygii</taxon>
        <taxon>Teleostei</taxon>
        <taxon>Anguilliformes</taxon>
        <taxon>Anguillidae</taxon>
        <taxon>Anguilla</taxon>
    </lineage>
</organism>
<reference evidence="1" key="2">
    <citation type="journal article" date="2015" name="Fish Shellfish Immunol.">
        <title>Early steps in the European eel (Anguilla anguilla)-Vibrio vulnificus interaction in the gills: Role of the RtxA13 toxin.</title>
        <authorList>
            <person name="Callol A."/>
            <person name="Pajuelo D."/>
            <person name="Ebbesson L."/>
            <person name="Teles M."/>
            <person name="MacKenzie S."/>
            <person name="Amaro C."/>
        </authorList>
    </citation>
    <scope>NUCLEOTIDE SEQUENCE</scope>
</reference>
<accession>A0A0E9UEA7</accession>
<reference evidence="1" key="1">
    <citation type="submission" date="2014-11" db="EMBL/GenBank/DDBJ databases">
        <authorList>
            <person name="Amaro Gonzalez C."/>
        </authorList>
    </citation>
    <scope>NUCLEOTIDE SEQUENCE</scope>
</reference>
<sequence length="37" mass="4365">MLREGLKHHLTLFKEWKLIILACLPAQVSVMHLLRII</sequence>